<gene>
    <name evidence="1" type="ORF">PACLA_8A035808</name>
</gene>
<evidence type="ECO:0000313" key="2">
    <source>
        <dbReference type="Proteomes" id="UP001152795"/>
    </source>
</evidence>
<dbReference type="Proteomes" id="UP001152795">
    <property type="component" value="Unassembled WGS sequence"/>
</dbReference>
<sequence length="147" mass="17115">MTATANQQDRIYIVESLGLKKCQNVIGNPERKNILYEKVFRLGQDLEAMEHILRPIALKLLNDKIQYPLTVIYVPLKWCGFAYKLFESVLGSFQCYPQDSSEVPENRLFAQFHASQTKQMKEQILCKPLFFNEHCSCHFCNCCNWDG</sequence>
<protein>
    <submittedName>
        <fullName evidence="1">Uncharacterized protein</fullName>
    </submittedName>
</protein>
<comment type="caution">
    <text evidence="1">The sequence shown here is derived from an EMBL/GenBank/DDBJ whole genome shotgun (WGS) entry which is preliminary data.</text>
</comment>
<dbReference type="AlphaFoldDB" id="A0A6S7HP41"/>
<reference evidence="1" key="1">
    <citation type="submission" date="2020-04" db="EMBL/GenBank/DDBJ databases">
        <authorList>
            <person name="Alioto T."/>
            <person name="Alioto T."/>
            <person name="Gomez Garrido J."/>
        </authorList>
    </citation>
    <scope>NUCLEOTIDE SEQUENCE</scope>
    <source>
        <strain evidence="1">A484AB</strain>
    </source>
</reference>
<organism evidence="1 2">
    <name type="scientific">Paramuricea clavata</name>
    <name type="common">Red gorgonian</name>
    <name type="synonym">Violescent sea-whip</name>
    <dbReference type="NCBI Taxonomy" id="317549"/>
    <lineage>
        <taxon>Eukaryota</taxon>
        <taxon>Metazoa</taxon>
        <taxon>Cnidaria</taxon>
        <taxon>Anthozoa</taxon>
        <taxon>Octocorallia</taxon>
        <taxon>Malacalcyonacea</taxon>
        <taxon>Plexauridae</taxon>
        <taxon>Paramuricea</taxon>
    </lineage>
</organism>
<evidence type="ECO:0000313" key="1">
    <source>
        <dbReference type="EMBL" id="CAB4006756.1"/>
    </source>
</evidence>
<accession>A0A6S7HP41</accession>
<dbReference type="EMBL" id="CACRXK020005594">
    <property type="protein sequence ID" value="CAB4006756.1"/>
    <property type="molecule type" value="Genomic_DNA"/>
</dbReference>
<dbReference type="OrthoDB" id="6158369at2759"/>
<proteinExistence type="predicted"/>
<name>A0A6S7HP41_PARCT</name>
<keyword evidence="2" id="KW-1185">Reference proteome</keyword>
<feature type="non-terminal residue" evidence="1">
    <location>
        <position position="147"/>
    </location>
</feature>